<evidence type="ECO:0000256" key="5">
    <source>
        <dbReference type="SAM" id="MobiDB-lite"/>
    </source>
</evidence>
<comment type="caution">
    <text evidence="7">The sequence shown here is derived from an EMBL/GenBank/DDBJ whole genome shotgun (WGS) entry which is preliminary data.</text>
</comment>
<dbReference type="EMBL" id="JAPDRN010000114">
    <property type="protein sequence ID" value="KAJ9621449.1"/>
    <property type="molecule type" value="Genomic_DNA"/>
</dbReference>
<comment type="similarity">
    <text evidence="1">Belongs to the peptidase C40 family.</text>
</comment>
<evidence type="ECO:0000259" key="6">
    <source>
        <dbReference type="PROSITE" id="PS51935"/>
    </source>
</evidence>
<organism evidence="7">
    <name type="scientific">Knufia peltigerae</name>
    <dbReference type="NCBI Taxonomy" id="1002370"/>
    <lineage>
        <taxon>Eukaryota</taxon>
        <taxon>Fungi</taxon>
        <taxon>Dikarya</taxon>
        <taxon>Ascomycota</taxon>
        <taxon>Pezizomycotina</taxon>
        <taxon>Eurotiomycetes</taxon>
        <taxon>Chaetothyriomycetidae</taxon>
        <taxon>Chaetothyriales</taxon>
        <taxon>Trichomeriaceae</taxon>
        <taxon>Knufia</taxon>
    </lineage>
</organism>
<keyword evidence="4" id="KW-0788">Thiol protease</keyword>
<evidence type="ECO:0000256" key="4">
    <source>
        <dbReference type="ARBA" id="ARBA00022807"/>
    </source>
</evidence>
<evidence type="ECO:0000256" key="3">
    <source>
        <dbReference type="ARBA" id="ARBA00022801"/>
    </source>
</evidence>
<keyword evidence="2" id="KW-0645">Protease</keyword>
<sequence length="549" mass="60208">MTAVDQIDQPRFLLTIDGTALICSPCRARPQQQRGTKAGSGRQRRFANGRIHSDTSQARVAFEEGVQRMILASREPRRHWPHRLTLALALGLLGASAFTQAATPAPDPGAPLPYVIGLHEAYLTPDYWAARLDNADAPILDRAQINAQNARMRAQDSHIQDIATLPAQLSATQVRDSIVALSSWPKRALYDQKGQAIAPGLRAAIEAHLGLDAVPAQVAPSYGLVVKRAALRTFPTRQRVFSTVGDTDIDRFQESALFPGDKVAVVHRSTDGRWLFVHSERYSAWIEADAVASGDKATVLGYGAKGPYRIVTAATAHTAYTPEEPRVSRLQLDMGVRLPVLADWPSAEPVNGQQAHASWVVQLPVREADGRLKLMPALLPRSQDTAADYLPLTPRLLLQQSFKFLGERYGWGHDYDTRDCSGFVSEIYRSFGVLLPRNTSAQAISPALDRLPFTSKDGKAVRDRAVTDLQVGDLVYIPGHVMMAIGHVDGRTWVIHDTAGGSWFGADGKRVQAHLNGVSVTPLEPMMASDSVRYIDRITNIQRLRAKNP</sequence>
<gene>
    <name evidence="7" type="ORF">H2204_011884</name>
</gene>
<dbReference type="Pfam" id="PF12913">
    <property type="entry name" value="SH3_6"/>
    <property type="match status" value="1"/>
</dbReference>
<reference evidence="7" key="1">
    <citation type="submission" date="2022-10" db="EMBL/GenBank/DDBJ databases">
        <title>Culturing micro-colonial fungi from biological soil crusts in the Mojave desert and describing Neophaeococcomyces mojavensis, and introducing the new genera and species Taxawa tesnikishii.</title>
        <authorList>
            <person name="Kurbessoian T."/>
            <person name="Stajich J.E."/>
        </authorList>
    </citation>
    <scope>NUCLEOTIDE SEQUENCE</scope>
    <source>
        <strain evidence="7">TK_35</strain>
    </source>
</reference>
<dbReference type="SUPFAM" id="SSF54001">
    <property type="entry name" value="Cysteine proteinases"/>
    <property type="match status" value="1"/>
</dbReference>
<feature type="region of interest" description="Disordered" evidence="5">
    <location>
        <begin position="28"/>
        <end position="50"/>
    </location>
</feature>
<protein>
    <recommendedName>
        <fullName evidence="6">NlpC/P60 domain-containing protein</fullName>
    </recommendedName>
</protein>
<dbReference type="GO" id="GO:0008234">
    <property type="term" value="F:cysteine-type peptidase activity"/>
    <property type="evidence" value="ECO:0007669"/>
    <property type="project" value="UniProtKB-KW"/>
</dbReference>
<dbReference type="AlphaFoldDB" id="A0AA38XTC8"/>
<accession>A0AA38XTC8</accession>
<evidence type="ECO:0000256" key="1">
    <source>
        <dbReference type="ARBA" id="ARBA00007074"/>
    </source>
</evidence>
<keyword evidence="3" id="KW-0378">Hydrolase</keyword>
<name>A0AA38XTC8_9EURO</name>
<feature type="domain" description="NlpC/P60" evidence="6">
    <location>
        <begin position="391"/>
        <end position="545"/>
    </location>
</feature>
<dbReference type="Gene3D" id="3.90.1720.10">
    <property type="entry name" value="endopeptidase domain like (from Nostoc punctiforme)"/>
    <property type="match status" value="1"/>
</dbReference>
<proteinExistence type="inferred from homology"/>
<dbReference type="InterPro" id="IPR039439">
    <property type="entry name" value="SH3b1_dom"/>
</dbReference>
<dbReference type="GO" id="GO:0006508">
    <property type="term" value="P:proteolysis"/>
    <property type="evidence" value="ECO:0007669"/>
    <property type="project" value="UniProtKB-KW"/>
</dbReference>
<dbReference type="Pfam" id="PF00877">
    <property type="entry name" value="NLPC_P60"/>
    <property type="match status" value="1"/>
</dbReference>
<dbReference type="InterPro" id="IPR000064">
    <property type="entry name" value="NLP_P60_dom"/>
</dbReference>
<evidence type="ECO:0000313" key="7">
    <source>
        <dbReference type="EMBL" id="KAJ9621449.1"/>
    </source>
</evidence>
<evidence type="ECO:0000256" key="2">
    <source>
        <dbReference type="ARBA" id="ARBA00022670"/>
    </source>
</evidence>
<dbReference type="InterPro" id="IPR038765">
    <property type="entry name" value="Papain-like_cys_pep_sf"/>
</dbReference>
<dbReference type="PROSITE" id="PS51935">
    <property type="entry name" value="NLPC_P60"/>
    <property type="match status" value="1"/>
</dbReference>